<name>A0A0P1EZ31_9RHOB</name>
<evidence type="ECO:0000313" key="2">
    <source>
        <dbReference type="EMBL" id="CUH60255.1"/>
    </source>
</evidence>
<gene>
    <name evidence="2" type="ORF">THS5294_01544</name>
</gene>
<evidence type="ECO:0000256" key="1">
    <source>
        <dbReference type="SAM" id="MobiDB-lite"/>
    </source>
</evidence>
<dbReference type="RefSeq" id="WP_058123274.1">
    <property type="nucleotide sequence ID" value="NZ_CYRX01000025.1"/>
</dbReference>
<proteinExistence type="predicted"/>
<reference evidence="2 3" key="1">
    <citation type="submission" date="2015-09" db="EMBL/GenBank/DDBJ databases">
        <authorList>
            <consortium name="Swine Surveillance"/>
        </authorList>
    </citation>
    <scope>NUCLEOTIDE SEQUENCE [LARGE SCALE GENOMIC DNA]</scope>
    <source>
        <strain evidence="2 3">CECT 5294</strain>
    </source>
</reference>
<organism evidence="2 3">
    <name type="scientific">Thalassobacter stenotrophicus</name>
    <dbReference type="NCBI Taxonomy" id="266809"/>
    <lineage>
        <taxon>Bacteria</taxon>
        <taxon>Pseudomonadati</taxon>
        <taxon>Pseudomonadota</taxon>
        <taxon>Alphaproteobacteria</taxon>
        <taxon>Rhodobacterales</taxon>
        <taxon>Roseobacteraceae</taxon>
        <taxon>Thalassobacter</taxon>
    </lineage>
</organism>
<dbReference type="EMBL" id="CYRX01000025">
    <property type="protein sequence ID" value="CUH60255.1"/>
    <property type="molecule type" value="Genomic_DNA"/>
</dbReference>
<dbReference type="Proteomes" id="UP000051298">
    <property type="component" value="Unassembled WGS sequence"/>
</dbReference>
<feature type="region of interest" description="Disordered" evidence="1">
    <location>
        <begin position="1"/>
        <end position="25"/>
    </location>
</feature>
<evidence type="ECO:0000313" key="3">
    <source>
        <dbReference type="Proteomes" id="UP000051298"/>
    </source>
</evidence>
<protein>
    <submittedName>
        <fullName evidence="2">Uncharacterized protein</fullName>
    </submittedName>
</protein>
<accession>A0A0P1EZ31</accession>
<sequence>MTDNRADNMKRLNADPEFAAKRDQRARERFKAENDRLQRMANIAKRGCDVPARLEADWKSLKQMKITNREAASMLNIPWLGEPEDENDARWASRRACDVVDELIDLVETNARLDPDLAYELVERGKRIQRILAWNTQGQAL</sequence>
<dbReference type="AlphaFoldDB" id="A0A0P1EZ31"/>